<evidence type="ECO:0000313" key="2">
    <source>
        <dbReference type="EMBL" id="NYJ78933.1"/>
    </source>
</evidence>
<keyword evidence="2" id="KW-0808">Transferase</keyword>
<feature type="domain" description="N-acetyltransferase" evidence="1">
    <location>
        <begin position="21"/>
        <end position="182"/>
    </location>
</feature>
<dbReference type="InterPro" id="IPR051908">
    <property type="entry name" value="Ribosomal_N-acetyltransferase"/>
</dbReference>
<reference evidence="2 3" key="1">
    <citation type="submission" date="2020-07" db="EMBL/GenBank/DDBJ databases">
        <title>Sequencing the genomes of 1000 actinobacteria strains.</title>
        <authorList>
            <person name="Klenk H.-P."/>
        </authorList>
    </citation>
    <scope>NUCLEOTIDE SEQUENCE [LARGE SCALE GENOMIC DNA]</scope>
    <source>
        <strain evidence="2 3">DSM 15475</strain>
    </source>
</reference>
<dbReference type="RefSeq" id="WP_179542219.1">
    <property type="nucleotide sequence ID" value="NZ_BAAALL010000001.1"/>
</dbReference>
<dbReference type="EMBL" id="JACCFY010000001">
    <property type="protein sequence ID" value="NYJ78933.1"/>
    <property type="molecule type" value="Genomic_DNA"/>
</dbReference>
<dbReference type="Proteomes" id="UP000535437">
    <property type="component" value="Unassembled WGS sequence"/>
</dbReference>
<dbReference type="AlphaFoldDB" id="A0A7Z0KAJ3"/>
<dbReference type="PANTHER" id="PTHR43441">
    <property type="entry name" value="RIBOSOMAL-PROTEIN-SERINE ACETYLTRANSFERASE"/>
    <property type="match status" value="1"/>
</dbReference>
<dbReference type="GO" id="GO:0005737">
    <property type="term" value="C:cytoplasm"/>
    <property type="evidence" value="ECO:0007669"/>
    <property type="project" value="TreeGrafter"/>
</dbReference>
<dbReference type="Pfam" id="PF13302">
    <property type="entry name" value="Acetyltransf_3"/>
    <property type="match status" value="1"/>
</dbReference>
<dbReference type="Gene3D" id="3.40.630.30">
    <property type="match status" value="1"/>
</dbReference>
<organism evidence="2 3">
    <name type="scientific">Nesterenkonia xinjiangensis</name>
    <dbReference type="NCBI Taxonomy" id="225327"/>
    <lineage>
        <taxon>Bacteria</taxon>
        <taxon>Bacillati</taxon>
        <taxon>Actinomycetota</taxon>
        <taxon>Actinomycetes</taxon>
        <taxon>Micrococcales</taxon>
        <taxon>Micrococcaceae</taxon>
        <taxon>Nesterenkonia</taxon>
    </lineage>
</organism>
<dbReference type="GO" id="GO:1990189">
    <property type="term" value="F:protein N-terminal-serine acetyltransferase activity"/>
    <property type="evidence" value="ECO:0007669"/>
    <property type="project" value="TreeGrafter"/>
</dbReference>
<accession>A0A7Z0KAJ3</accession>
<protein>
    <submittedName>
        <fullName evidence="2">RimJ/RimL family protein N-acetyltransferase</fullName>
    </submittedName>
</protein>
<proteinExistence type="predicted"/>
<sequence>MTAETEPLPPWPTEPPHHGRVLLREVRESDVVMARELSTDPYVPLIGTLPAHASTEELLNWVHRQQSRHAEGAGFAFTIADTDDAPVGHCGLWLRLLAHGRATAGYALAPSARGSGLAGDALAALTRFGWSLEGLHRIELLIEPWNTASVRTAERAGYVREGLLRSHQEIGGRRRDMLLYAAVRDDEVTSGRR</sequence>
<gene>
    <name evidence="2" type="ORF">HNR09_002344</name>
</gene>
<dbReference type="GO" id="GO:0008999">
    <property type="term" value="F:protein-N-terminal-alanine acetyltransferase activity"/>
    <property type="evidence" value="ECO:0007669"/>
    <property type="project" value="TreeGrafter"/>
</dbReference>
<dbReference type="PROSITE" id="PS51186">
    <property type="entry name" value="GNAT"/>
    <property type="match status" value="1"/>
</dbReference>
<name>A0A7Z0KAJ3_9MICC</name>
<dbReference type="SUPFAM" id="SSF55729">
    <property type="entry name" value="Acyl-CoA N-acyltransferases (Nat)"/>
    <property type="match status" value="1"/>
</dbReference>
<evidence type="ECO:0000259" key="1">
    <source>
        <dbReference type="PROSITE" id="PS51186"/>
    </source>
</evidence>
<evidence type="ECO:0000313" key="3">
    <source>
        <dbReference type="Proteomes" id="UP000535437"/>
    </source>
</evidence>
<dbReference type="PANTHER" id="PTHR43441:SF10">
    <property type="entry name" value="ACETYLTRANSFERASE"/>
    <property type="match status" value="1"/>
</dbReference>
<dbReference type="InterPro" id="IPR016181">
    <property type="entry name" value="Acyl_CoA_acyltransferase"/>
</dbReference>
<keyword evidence="3" id="KW-1185">Reference proteome</keyword>
<dbReference type="InterPro" id="IPR000182">
    <property type="entry name" value="GNAT_dom"/>
</dbReference>
<comment type="caution">
    <text evidence="2">The sequence shown here is derived from an EMBL/GenBank/DDBJ whole genome shotgun (WGS) entry which is preliminary data.</text>
</comment>